<evidence type="ECO:0000313" key="2">
    <source>
        <dbReference type="Proteomes" id="UP000798662"/>
    </source>
</evidence>
<reference evidence="1" key="1">
    <citation type="submission" date="2019-11" db="EMBL/GenBank/DDBJ databases">
        <title>Nori genome reveals adaptations in red seaweeds to the harsh intertidal environment.</title>
        <authorList>
            <person name="Wang D."/>
            <person name="Mao Y."/>
        </authorList>
    </citation>
    <scope>NUCLEOTIDE SEQUENCE</scope>
    <source>
        <tissue evidence="1">Gametophyte</tissue>
    </source>
</reference>
<gene>
    <name evidence="1" type="ORF">I4F81_000330</name>
</gene>
<dbReference type="Proteomes" id="UP000798662">
    <property type="component" value="Chromosome 1"/>
</dbReference>
<proteinExistence type="predicted"/>
<evidence type="ECO:0000313" key="1">
    <source>
        <dbReference type="EMBL" id="KAK1857715.1"/>
    </source>
</evidence>
<organism evidence="1 2">
    <name type="scientific">Pyropia yezoensis</name>
    <name type="common">Susabi-nori</name>
    <name type="synonym">Porphyra yezoensis</name>
    <dbReference type="NCBI Taxonomy" id="2788"/>
    <lineage>
        <taxon>Eukaryota</taxon>
        <taxon>Rhodophyta</taxon>
        <taxon>Bangiophyceae</taxon>
        <taxon>Bangiales</taxon>
        <taxon>Bangiaceae</taxon>
        <taxon>Pyropia</taxon>
    </lineage>
</organism>
<keyword evidence="2" id="KW-1185">Reference proteome</keyword>
<sequence>MMDVTDRHFRTLARLISRRAVLYTEMVVDKTLIHNPRLRERSLALPPVPSLSQHPVVLQLGGSDPEELAAAVALSLPYGYTEINLNCGCPSPTVAGKGAFGAALMKTPSVVAEATRRMAEAADYSLPITVKCRLGVDTDDSYESLLRFVDTVSAAGGVRHFSVHARAAILGGLSPAQNRSIPPLRYGYVYRLAAERPDLVISLNGGVKGLAAVSEHLDAGVAGVMVGREVMDRPWHALVGVDARVYGEVGFPPVSRREVLAAYANYAEAEVAGGAPIRAVVKPLLGLFAGEVNGKRWRRAFDGGLIRKLGVRDLINTGMAVLSDAVLDRRTSEVPRPEPRPLGLVGLDAPATGVEVTPPVGAPMPDAPVAQEV</sequence>
<dbReference type="EMBL" id="CM020618">
    <property type="protein sequence ID" value="KAK1857715.1"/>
    <property type="molecule type" value="Genomic_DNA"/>
</dbReference>
<protein>
    <submittedName>
        <fullName evidence="1">Uncharacterized protein</fullName>
    </submittedName>
</protein>
<name>A0ACC3BII3_PYRYE</name>
<accession>A0ACC3BII3</accession>
<comment type="caution">
    <text evidence="1">The sequence shown here is derived from an EMBL/GenBank/DDBJ whole genome shotgun (WGS) entry which is preliminary data.</text>
</comment>